<proteinExistence type="predicted"/>
<feature type="non-terminal residue" evidence="2">
    <location>
        <position position="1"/>
    </location>
</feature>
<comment type="caution">
    <text evidence="2">The sequence shown here is derived from an EMBL/GenBank/DDBJ whole genome shotgun (WGS) entry which is preliminary data.</text>
</comment>
<evidence type="ECO:0000313" key="2">
    <source>
        <dbReference type="EMBL" id="EPS68029.1"/>
    </source>
</evidence>
<keyword evidence="3" id="KW-1185">Reference proteome</keyword>
<evidence type="ECO:0000313" key="3">
    <source>
        <dbReference type="Proteomes" id="UP000015453"/>
    </source>
</evidence>
<accession>S8CLJ2</accession>
<feature type="region of interest" description="Disordered" evidence="1">
    <location>
        <begin position="29"/>
        <end position="53"/>
    </location>
</feature>
<gene>
    <name evidence="2" type="ORF">M569_06747</name>
</gene>
<dbReference type="GO" id="GO:0042752">
    <property type="term" value="P:regulation of circadian rhythm"/>
    <property type="evidence" value="ECO:0007669"/>
    <property type="project" value="InterPro"/>
</dbReference>
<name>S8CLJ2_9LAMI</name>
<dbReference type="OrthoDB" id="914081at2759"/>
<reference evidence="2 3" key="1">
    <citation type="journal article" date="2013" name="BMC Genomics">
        <title>The miniature genome of a carnivorous plant Genlisea aurea contains a low number of genes and short non-coding sequences.</title>
        <authorList>
            <person name="Leushkin E.V."/>
            <person name="Sutormin R.A."/>
            <person name="Nabieva E.R."/>
            <person name="Penin A.A."/>
            <person name="Kondrashov A.S."/>
            <person name="Logacheva M.D."/>
        </authorList>
    </citation>
    <scope>NUCLEOTIDE SEQUENCE [LARGE SCALE GENOMIC DNA]</scope>
</reference>
<dbReference type="EMBL" id="AUSU01002818">
    <property type="protein sequence ID" value="EPS68029.1"/>
    <property type="molecule type" value="Genomic_DNA"/>
</dbReference>
<feature type="non-terminal residue" evidence="2">
    <location>
        <position position="53"/>
    </location>
</feature>
<sequence>DDSAAWTDEKHSMYLEHLEVSFVKQLHKSIGSRSQRDKHVSQMPTNYHGVTEQ</sequence>
<dbReference type="InterPro" id="IPR044678">
    <property type="entry name" value="COR27/28"/>
</dbReference>
<dbReference type="GO" id="GO:0009409">
    <property type="term" value="P:response to cold"/>
    <property type="evidence" value="ECO:0007669"/>
    <property type="project" value="InterPro"/>
</dbReference>
<dbReference type="PANTHER" id="PTHR33676">
    <property type="entry name" value="COLD REGULATED PROTEIN 27"/>
    <property type="match status" value="1"/>
</dbReference>
<evidence type="ECO:0000256" key="1">
    <source>
        <dbReference type="SAM" id="MobiDB-lite"/>
    </source>
</evidence>
<dbReference type="PANTHER" id="PTHR33676:SF3">
    <property type="entry name" value="COLD-REGULATED PROTEIN 27"/>
    <property type="match status" value="1"/>
</dbReference>
<dbReference type="AlphaFoldDB" id="S8CLJ2"/>
<organism evidence="2 3">
    <name type="scientific">Genlisea aurea</name>
    <dbReference type="NCBI Taxonomy" id="192259"/>
    <lineage>
        <taxon>Eukaryota</taxon>
        <taxon>Viridiplantae</taxon>
        <taxon>Streptophyta</taxon>
        <taxon>Embryophyta</taxon>
        <taxon>Tracheophyta</taxon>
        <taxon>Spermatophyta</taxon>
        <taxon>Magnoliopsida</taxon>
        <taxon>eudicotyledons</taxon>
        <taxon>Gunneridae</taxon>
        <taxon>Pentapetalae</taxon>
        <taxon>asterids</taxon>
        <taxon>lamiids</taxon>
        <taxon>Lamiales</taxon>
        <taxon>Lentibulariaceae</taxon>
        <taxon>Genlisea</taxon>
    </lineage>
</organism>
<dbReference type="Proteomes" id="UP000015453">
    <property type="component" value="Unassembled WGS sequence"/>
</dbReference>
<protein>
    <submittedName>
        <fullName evidence="2">Uncharacterized protein</fullName>
    </submittedName>
</protein>